<name>A0ABQ6ABA3_9PROT</name>
<sequence>MSMDITTGYRAGMFDGEADVSWLRQGWRGLRFYGKRAKAAIEAGDIQTKSEMILRADQLLDIMAGILDTEANSTLGPALMTVYTALRYTLFRANAGNDPAALDDFETALAFLDRDMIKSSESAIAA</sequence>
<dbReference type="Proteomes" id="UP001156641">
    <property type="component" value="Unassembled WGS sequence"/>
</dbReference>
<evidence type="ECO:0000313" key="2">
    <source>
        <dbReference type="Proteomes" id="UP001156641"/>
    </source>
</evidence>
<reference evidence="2" key="1">
    <citation type="journal article" date="2019" name="Int. J. Syst. Evol. Microbiol.">
        <title>The Global Catalogue of Microorganisms (GCM) 10K type strain sequencing project: providing services to taxonomists for standard genome sequencing and annotation.</title>
        <authorList>
            <consortium name="The Broad Institute Genomics Platform"/>
            <consortium name="The Broad Institute Genome Sequencing Center for Infectious Disease"/>
            <person name="Wu L."/>
            <person name="Ma J."/>
        </authorList>
    </citation>
    <scope>NUCLEOTIDE SEQUENCE [LARGE SCALE GENOMIC DNA]</scope>
    <source>
        <strain evidence="2">NBRC 112502</strain>
    </source>
</reference>
<comment type="caution">
    <text evidence="1">The sequence shown here is derived from an EMBL/GenBank/DDBJ whole genome shotgun (WGS) entry which is preliminary data.</text>
</comment>
<dbReference type="InterPro" id="IPR003713">
    <property type="entry name" value="FliS"/>
</dbReference>
<evidence type="ECO:0008006" key="3">
    <source>
        <dbReference type="Google" id="ProtNLM"/>
    </source>
</evidence>
<dbReference type="InterPro" id="IPR036584">
    <property type="entry name" value="FliS_sf"/>
</dbReference>
<dbReference type="SUPFAM" id="SSF101116">
    <property type="entry name" value="Flagellar export chaperone FliS"/>
    <property type="match status" value="1"/>
</dbReference>
<dbReference type="Gene3D" id="1.20.120.340">
    <property type="entry name" value="Flagellar protein FliS"/>
    <property type="match status" value="1"/>
</dbReference>
<evidence type="ECO:0000313" key="1">
    <source>
        <dbReference type="EMBL" id="GLR67503.1"/>
    </source>
</evidence>
<protein>
    <recommendedName>
        <fullName evidence="3">Flagellar protein FliS</fullName>
    </recommendedName>
</protein>
<dbReference type="Pfam" id="PF02561">
    <property type="entry name" value="FliS"/>
    <property type="match status" value="1"/>
</dbReference>
<proteinExistence type="predicted"/>
<accession>A0ABQ6ABA3</accession>
<organism evidence="1 2">
    <name type="scientific">Acidocella aquatica</name>
    <dbReference type="NCBI Taxonomy" id="1922313"/>
    <lineage>
        <taxon>Bacteria</taxon>
        <taxon>Pseudomonadati</taxon>
        <taxon>Pseudomonadota</taxon>
        <taxon>Alphaproteobacteria</taxon>
        <taxon>Acetobacterales</taxon>
        <taxon>Acidocellaceae</taxon>
        <taxon>Acidocella</taxon>
    </lineage>
</organism>
<keyword evidence="2" id="KW-1185">Reference proteome</keyword>
<dbReference type="EMBL" id="BSOS01000067">
    <property type="protein sequence ID" value="GLR67503.1"/>
    <property type="molecule type" value="Genomic_DNA"/>
</dbReference>
<gene>
    <name evidence="1" type="ORF">GCM10010909_21840</name>
</gene>